<organism evidence="5 6">
    <name type="scientific">Myriangium duriaei CBS 260.36</name>
    <dbReference type="NCBI Taxonomy" id="1168546"/>
    <lineage>
        <taxon>Eukaryota</taxon>
        <taxon>Fungi</taxon>
        <taxon>Dikarya</taxon>
        <taxon>Ascomycota</taxon>
        <taxon>Pezizomycotina</taxon>
        <taxon>Dothideomycetes</taxon>
        <taxon>Dothideomycetidae</taxon>
        <taxon>Myriangiales</taxon>
        <taxon>Myriangiaceae</taxon>
        <taxon>Myriangium</taxon>
    </lineage>
</organism>
<dbReference type="InterPro" id="IPR003703">
    <property type="entry name" value="Acyl_CoA_thio"/>
</dbReference>
<keyword evidence="6" id="KW-1185">Reference proteome</keyword>
<evidence type="ECO:0000313" key="6">
    <source>
        <dbReference type="Proteomes" id="UP000799439"/>
    </source>
</evidence>
<dbReference type="GO" id="GO:0009062">
    <property type="term" value="P:fatty acid catabolic process"/>
    <property type="evidence" value="ECO:0007669"/>
    <property type="project" value="TreeGrafter"/>
</dbReference>
<accession>A0A9P4IWD8</accession>
<gene>
    <name evidence="5" type="ORF">K461DRAFT_280984</name>
</gene>
<evidence type="ECO:0000256" key="1">
    <source>
        <dbReference type="ARBA" id="ARBA00006538"/>
    </source>
</evidence>
<dbReference type="PANTHER" id="PTHR11066">
    <property type="entry name" value="ACYL-COA THIOESTERASE"/>
    <property type="match status" value="1"/>
</dbReference>
<dbReference type="OrthoDB" id="68328at2759"/>
<dbReference type="SUPFAM" id="SSF54637">
    <property type="entry name" value="Thioesterase/thiol ester dehydrase-isomerase"/>
    <property type="match status" value="2"/>
</dbReference>
<dbReference type="InterPro" id="IPR029069">
    <property type="entry name" value="HotDog_dom_sf"/>
</dbReference>
<dbReference type="InterPro" id="IPR049449">
    <property type="entry name" value="TesB_ACOT8-like_N"/>
</dbReference>
<keyword evidence="2" id="KW-0378">Hydrolase</keyword>
<sequence>MPYNSIQDAIGVRETNEKGIYESIHPPERMGNAAAIAYGGCTLAIACMTAHQSLPASHRLYSMTGNFLGPALCDRVLRARVQEVRRTRTFTTRIVTVSQIQDDGTERSCLVSLVDFHAVEPGELFRYSKPPTREYKGWDGQTSLDELREDLVRDGKLHPKIAALHQKAFGLAAGLFEGRPCRGSMAAETLLGFAKEVPTDQDGLEMWEKSSGDWWRCKGELKSRAEQAAALAFQMDGAVSFMPLVHSHMSLADAGACSTLDFALRVMGNDFDLNKWCHREWKCIAAGVGRTYSEAQVWDEEGRMIASMTQSCIMRPLKEKGKL</sequence>
<feature type="domain" description="Acyl-CoA thioesterase-like N-terminal HotDog" evidence="3">
    <location>
        <begin position="27"/>
        <end position="116"/>
    </location>
</feature>
<dbReference type="Gene3D" id="2.40.160.210">
    <property type="entry name" value="Acyl-CoA thioesterase, double hotdog domain"/>
    <property type="match status" value="1"/>
</dbReference>
<evidence type="ECO:0000256" key="2">
    <source>
        <dbReference type="ARBA" id="ARBA00022801"/>
    </source>
</evidence>
<dbReference type="PANTHER" id="PTHR11066:SF35">
    <property type="entry name" value="ACYL-COA THIOESTERASE II"/>
    <property type="match status" value="1"/>
</dbReference>
<dbReference type="EMBL" id="ML996090">
    <property type="protein sequence ID" value="KAF2149766.1"/>
    <property type="molecule type" value="Genomic_DNA"/>
</dbReference>
<evidence type="ECO:0000259" key="4">
    <source>
        <dbReference type="Pfam" id="PF20789"/>
    </source>
</evidence>
<evidence type="ECO:0000313" key="5">
    <source>
        <dbReference type="EMBL" id="KAF2149766.1"/>
    </source>
</evidence>
<reference evidence="5" key="1">
    <citation type="journal article" date="2020" name="Stud. Mycol.">
        <title>101 Dothideomycetes genomes: a test case for predicting lifestyles and emergence of pathogens.</title>
        <authorList>
            <person name="Haridas S."/>
            <person name="Albert R."/>
            <person name="Binder M."/>
            <person name="Bloem J."/>
            <person name="Labutti K."/>
            <person name="Salamov A."/>
            <person name="Andreopoulos B."/>
            <person name="Baker S."/>
            <person name="Barry K."/>
            <person name="Bills G."/>
            <person name="Bluhm B."/>
            <person name="Cannon C."/>
            <person name="Castanera R."/>
            <person name="Culley D."/>
            <person name="Daum C."/>
            <person name="Ezra D."/>
            <person name="Gonzalez J."/>
            <person name="Henrissat B."/>
            <person name="Kuo A."/>
            <person name="Liang C."/>
            <person name="Lipzen A."/>
            <person name="Lutzoni F."/>
            <person name="Magnuson J."/>
            <person name="Mondo S."/>
            <person name="Nolan M."/>
            <person name="Ohm R."/>
            <person name="Pangilinan J."/>
            <person name="Park H.-J."/>
            <person name="Ramirez L."/>
            <person name="Alfaro M."/>
            <person name="Sun H."/>
            <person name="Tritt A."/>
            <person name="Yoshinaga Y."/>
            <person name="Zwiers L.-H."/>
            <person name="Turgeon B."/>
            <person name="Goodwin S."/>
            <person name="Spatafora J."/>
            <person name="Crous P."/>
            <person name="Grigoriev I."/>
        </authorList>
    </citation>
    <scope>NUCLEOTIDE SEQUENCE</scope>
    <source>
        <strain evidence="5">CBS 260.36</strain>
    </source>
</reference>
<feature type="domain" description="Acyl-CoA thioesterase-like C-terminal" evidence="4">
    <location>
        <begin position="208"/>
        <end position="314"/>
    </location>
</feature>
<evidence type="ECO:0000259" key="3">
    <source>
        <dbReference type="Pfam" id="PF13622"/>
    </source>
</evidence>
<proteinExistence type="inferred from homology"/>
<name>A0A9P4IWD8_9PEZI</name>
<comment type="caution">
    <text evidence="5">The sequence shown here is derived from an EMBL/GenBank/DDBJ whole genome shotgun (WGS) entry which is preliminary data.</text>
</comment>
<dbReference type="GO" id="GO:0005782">
    <property type="term" value="C:peroxisomal matrix"/>
    <property type="evidence" value="ECO:0007669"/>
    <property type="project" value="UniProtKB-SubCell"/>
</dbReference>
<dbReference type="Pfam" id="PF13622">
    <property type="entry name" value="4HBT_3"/>
    <property type="match status" value="1"/>
</dbReference>
<dbReference type="AlphaFoldDB" id="A0A9P4IWD8"/>
<protein>
    <submittedName>
        <fullName evidence="5">Acyl-CoA thioesterase II</fullName>
    </submittedName>
</protein>
<comment type="similarity">
    <text evidence="1">Belongs to the C/M/P thioester hydrolase family.</text>
</comment>
<dbReference type="GO" id="GO:0006637">
    <property type="term" value="P:acyl-CoA metabolic process"/>
    <property type="evidence" value="ECO:0007669"/>
    <property type="project" value="InterPro"/>
</dbReference>
<dbReference type="Pfam" id="PF20789">
    <property type="entry name" value="4HBT_3C"/>
    <property type="match status" value="1"/>
</dbReference>
<dbReference type="InterPro" id="IPR042171">
    <property type="entry name" value="Acyl-CoA_hotdog"/>
</dbReference>
<dbReference type="Proteomes" id="UP000799439">
    <property type="component" value="Unassembled WGS sequence"/>
</dbReference>
<dbReference type="GO" id="GO:0047617">
    <property type="term" value="F:fatty acyl-CoA hydrolase activity"/>
    <property type="evidence" value="ECO:0007669"/>
    <property type="project" value="InterPro"/>
</dbReference>
<dbReference type="InterPro" id="IPR049450">
    <property type="entry name" value="ACOT8-like_C"/>
</dbReference>
<dbReference type="CDD" id="cd03444">
    <property type="entry name" value="Thioesterase_II_repeat1"/>
    <property type="match status" value="1"/>
</dbReference>